<reference evidence="2" key="1">
    <citation type="submission" date="2014-09" db="EMBL/GenBank/DDBJ databases">
        <title>Draft genome sequence of an oleaginous Mucoromycotina fungus Mucor ambiguus NBRC6742.</title>
        <authorList>
            <person name="Takeda I."/>
            <person name="Yamane N."/>
            <person name="Morita T."/>
            <person name="Tamano K."/>
            <person name="Machida M."/>
            <person name="Baker S."/>
            <person name="Koike H."/>
        </authorList>
    </citation>
    <scope>NUCLEOTIDE SEQUENCE</scope>
    <source>
        <strain evidence="2">NBRC 6742</strain>
    </source>
</reference>
<gene>
    <name evidence="2" type="ORF">MAM1_0028c02216</name>
</gene>
<name>A0A0C9M787_9FUNG</name>
<dbReference type="InterPro" id="IPR000182">
    <property type="entry name" value="GNAT_dom"/>
</dbReference>
<keyword evidence="2" id="KW-0808">Transferase</keyword>
<dbReference type="OrthoDB" id="202470at2759"/>
<feature type="domain" description="N-acetyltransferase" evidence="1">
    <location>
        <begin position="2"/>
        <end position="134"/>
    </location>
</feature>
<dbReference type="Proteomes" id="UP000053815">
    <property type="component" value="Unassembled WGS sequence"/>
</dbReference>
<dbReference type="AlphaFoldDB" id="A0A0C9M787"/>
<dbReference type="PROSITE" id="PS51186">
    <property type="entry name" value="GNAT"/>
    <property type="match status" value="1"/>
</dbReference>
<dbReference type="Gene3D" id="3.40.630.30">
    <property type="match status" value="1"/>
</dbReference>
<evidence type="ECO:0000313" key="2">
    <source>
        <dbReference type="EMBL" id="GAN02769.1"/>
    </source>
</evidence>
<accession>A0A0C9M787</accession>
<evidence type="ECO:0000313" key="3">
    <source>
        <dbReference type="Proteomes" id="UP000053815"/>
    </source>
</evidence>
<protein>
    <submittedName>
        <fullName evidence="2">GCN5 family N-acetyltransferase</fullName>
    </submittedName>
</protein>
<dbReference type="SUPFAM" id="SSF55729">
    <property type="entry name" value="Acyl-CoA N-acyltransferases (Nat)"/>
    <property type="match status" value="1"/>
</dbReference>
<dbReference type="GO" id="GO:0016747">
    <property type="term" value="F:acyltransferase activity, transferring groups other than amino-acyl groups"/>
    <property type="evidence" value="ECO:0007669"/>
    <property type="project" value="InterPro"/>
</dbReference>
<proteinExistence type="predicted"/>
<keyword evidence="3" id="KW-1185">Reference proteome</keyword>
<evidence type="ECO:0000259" key="1">
    <source>
        <dbReference type="PROSITE" id="PS51186"/>
    </source>
</evidence>
<organism evidence="2">
    <name type="scientific">Mucor ambiguus</name>
    <dbReference type="NCBI Taxonomy" id="91626"/>
    <lineage>
        <taxon>Eukaryota</taxon>
        <taxon>Fungi</taxon>
        <taxon>Fungi incertae sedis</taxon>
        <taxon>Mucoromycota</taxon>
        <taxon>Mucoromycotina</taxon>
        <taxon>Mucoromycetes</taxon>
        <taxon>Mucorales</taxon>
        <taxon>Mucorineae</taxon>
        <taxon>Mucoraceae</taxon>
        <taxon>Mucor</taxon>
    </lineage>
</organism>
<sequence>MVYVRPKSKHDYDQVGEIIAAAFKQQNETILVNKLRNTKSAKIPELSLVVTGDKVYVVMSCSLEAIGDHSSLVLASLAVNPIHQASSVGKLLIEEDIRKSTELGFRSANVLGHKDYCSKFGFEPASRYSITCPF</sequence>
<dbReference type="EMBL" id="DF836317">
    <property type="protein sequence ID" value="GAN02769.1"/>
    <property type="molecule type" value="Genomic_DNA"/>
</dbReference>
<dbReference type="InterPro" id="IPR016181">
    <property type="entry name" value="Acyl_CoA_acyltransferase"/>
</dbReference>